<accession>A0A1J4KFH3</accession>
<sequence>MFHPQYILYHQTSSLIVFLKNSIFFWKGVHFFTSFFPMNSFEFPREINEDLILFAESKSDKLEVFDQRKRARIYLESHGNFNQLLQLVFEVKSEIAKEFIIKRIWHVCMHRLADFDVTIIEELYIKLFEEIPFSEAYSSPKYIDDIFDSQNRFMMYYYKAYDFFFDIENEFSLFGRSKEFIYHFSNKLCGQLELCRDPHYHQFKEYYIFLRVSSTNLNEK</sequence>
<dbReference type="GeneID" id="94837708"/>
<name>A0A1J4KFH3_9EUKA</name>
<dbReference type="AlphaFoldDB" id="A0A1J4KFH3"/>
<dbReference type="VEuPathDB" id="TrichDB:TRFO_23177"/>
<dbReference type="EMBL" id="MLAK01000670">
    <property type="protein sequence ID" value="OHT08350.1"/>
    <property type="molecule type" value="Genomic_DNA"/>
</dbReference>
<reference evidence="1" key="1">
    <citation type="submission" date="2016-10" db="EMBL/GenBank/DDBJ databases">
        <authorList>
            <person name="Benchimol M."/>
            <person name="Almeida L.G."/>
            <person name="Vasconcelos A.T."/>
            <person name="Perreira-Neves A."/>
            <person name="Rosa I.A."/>
            <person name="Tasca T."/>
            <person name="Bogo M.R."/>
            <person name="de Souza W."/>
        </authorList>
    </citation>
    <scope>NUCLEOTIDE SEQUENCE [LARGE SCALE GENOMIC DNA]</scope>
    <source>
        <strain evidence="1">K</strain>
    </source>
</reference>
<organism evidence="1 2">
    <name type="scientific">Tritrichomonas foetus</name>
    <dbReference type="NCBI Taxonomy" id="1144522"/>
    <lineage>
        <taxon>Eukaryota</taxon>
        <taxon>Metamonada</taxon>
        <taxon>Parabasalia</taxon>
        <taxon>Tritrichomonadida</taxon>
        <taxon>Tritrichomonadidae</taxon>
        <taxon>Tritrichomonas</taxon>
    </lineage>
</organism>
<evidence type="ECO:0000313" key="1">
    <source>
        <dbReference type="EMBL" id="OHT08350.1"/>
    </source>
</evidence>
<proteinExistence type="predicted"/>
<evidence type="ECO:0000313" key="2">
    <source>
        <dbReference type="Proteomes" id="UP000179807"/>
    </source>
</evidence>
<comment type="caution">
    <text evidence="1">The sequence shown here is derived from an EMBL/GenBank/DDBJ whole genome shotgun (WGS) entry which is preliminary data.</text>
</comment>
<protein>
    <submittedName>
        <fullName evidence="1">Uncharacterized protein</fullName>
    </submittedName>
</protein>
<keyword evidence="2" id="KW-1185">Reference proteome</keyword>
<dbReference type="RefSeq" id="XP_068361486.1">
    <property type="nucleotide sequence ID" value="XM_068503004.1"/>
</dbReference>
<gene>
    <name evidence="1" type="ORF">TRFO_23177</name>
</gene>
<dbReference type="Proteomes" id="UP000179807">
    <property type="component" value="Unassembled WGS sequence"/>
</dbReference>